<feature type="binding site" evidence="4">
    <location>
        <position position="110"/>
    </location>
    <ligand>
        <name>substrate</name>
    </ligand>
</feature>
<dbReference type="Pfam" id="PF01416">
    <property type="entry name" value="PseudoU_synth_1"/>
    <property type="match status" value="2"/>
</dbReference>
<evidence type="ECO:0000256" key="3">
    <source>
        <dbReference type="ARBA" id="ARBA00023235"/>
    </source>
</evidence>
<sequence length="245" mass="28129">MERIKVHIAYDGTHFAGYQVQTNERTVQLVIEQALKKMHREDIRIYSSGRTDSGVHALDQVIHFNTRLTLDCSAWHQALQTLLPSDVQVQRVEKVDEQFHARKSAQGKIYRYVVLNQRHYDLFNRQYEWHVMKQVDVGLMKVAAEKIVGTHDFTPFSASKSNVTGDKTRTVNAIDIWEDNGRIVFEVKGDGFLTHMVRIIVGTLVEIGLNKKESTCIDEAFATLDRQKVGMTAPSHGLFLWQVIY</sequence>
<dbReference type="Gene3D" id="3.30.70.580">
    <property type="entry name" value="Pseudouridine synthase I, catalytic domain, N-terminal subdomain"/>
    <property type="match status" value="1"/>
</dbReference>
<evidence type="ECO:0000256" key="5">
    <source>
        <dbReference type="RuleBase" id="RU003792"/>
    </source>
</evidence>
<dbReference type="InterPro" id="IPR020094">
    <property type="entry name" value="TruA/RsuA/RluB/E/F_N"/>
</dbReference>
<accession>A0ABT9VHD2</accession>
<dbReference type="SUPFAM" id="SSF55120">
    <property type="entry name" value="Pseudouridine synthase"/>
    <property type="match status" value="1"/>
</dbReference>
<comment type="catalytic activity">
    <reaction evidence="4 5">
        <text>uridine(38/39/40) in tRNA = pseudouridine(38/39/40) in tRNA</text>
        <dbReference type="Rhea" id="RHEA:22376"/>
        <dbReference type="Rhea" id="RHEA-COMP:10085"/>
        <dbReference type="Rhea" id="RHEA-COMP:10087"/>
        <dbReference type="ChEBI" id="CHEBI:65314"/>
        <dbReference type="ChEBI" id="CHEBI:65315"/>
        <dbReference type="EC" id="5.4.99.12"/>
    </reaction>
</comment>
<dbReference type="EC" id="5.4.99.12" evidence="4"/>
<dbReference type="EMBL" id="JAUSTQ010000011">
    <property type="protein sequence ID" value="MDQ0160373.1"/>
    <property type="molecule type" value="Genomic_DNA"/>
</dbReference>
<dbReference type="CDD" id="cd02570">
    <property type="entry name" value="PseudoU_synth_EcTruA"/>
    <property type="match status" value="1"/>
</dbReference>
<feature type="active site" description="Nucleophile" evidence="4">
    <location>
        <position position="52"/>
    </location>
</feature>
<dbReference type="InterPro" id="IPR001406">
    <property type="entry name" value="PsdUridine_synth_TruA"/>
</dbReference>
<dbReference type="Gene3D" id="3.30.70.660">
    <property type="entry name" value="Pseudouridine synthase I, catalytic domain, C-terminal subdomain"/>
    <property type="match status" value="1"/>
</dbReference>
<evidence type="ECO:0000313" key="7">
    <source>
        <dbReference type="EMBL" id="MDQ0160373.1"/>
    </source>
</evidence>
<comment type="caution">
    <text evidence="7">The sequence shown here is derived from an EMBL/GenBank/DDBJ whole genome shotgun (WGS) entry which is preliminary data.</text>
</comment>
<dbReference type="PIRSF" id="PIRSF001430">
    <property type="entry name" value="tRNA_psdUrid_synth"/>
    <property type="match status" value="1"/>
</dbReference>
<dbReference type="InterPro" id="IPR020097">
    <property type="entry name" value="PsdUridine_synth_TruA_a/b_dom"/>
</dbReference>
<comment type="caution">
    <text evidence="4">Lacks conserved residue(s) required for the propagation of feature annotation.</text>
</comment>
<dbReference type="NCBIfam" id="TIGR00071">
    <property type="entry name" value="hisT_truA"/>
    <property type="match status" value="1"/>
</dbReference>
<reference evidence="7 8" key="1">
    <citation type="submission" date="2023-07" db="EMBL/GenBank/DDBJ databases">
        <title>Genomic Encyclopedia of Type Strains, Phase IV (KMG-IV): sequencing the most valuable type-strain genomes for metagenomic binning, comparative biology and taxonomic classification.</title>
        <authorList>
            <person name="Goeker M."/>
        </authorList>
    </citation>
    <scope>NUCLEOTIDE SEQUENCE [LARGE SCALE GENOMIC DNA]</scope>
    <source>
        <strain evidence="7 8">DSM 16460</strain>
    </source>
</reference>
<dbReference type="GO" id="GO:0160147">
    <property type="term" value="F:tRNA pseudouridine(38-40) synthase activity"/>
    <property type="evidence" value="ECO:0007669"/>
    <property type="project" value="UniProtKB-EC"/>
</dbReference>
<dbReference type="RefSeq" id="WP_306977571.1">
    <property type="nucleotide sequence ID" value="NZ_JAUSTQ010000011.1"/>
</dbReference>
<evidence type="ECO:0000256" key="4">
    <source>
        <dbReference type="HAMAP-Rule" id="MF_00171"/>
    </source>
</evidence>
<keyword evidence="3 4" id="KW-0413">Isomerase</keyword>
<feature type="domain" description="Pseudouridine synthase I TruA alpha/beta" evidence="6">
    <location>
        <begin position="143"/>
        <end position="245"/>
    </location>
</feature>
<proteinExistence type="inferred from homology"/>
<keyword evidence="8" id="KW-1185">Reference proteome</keyword>
<evidence type="ECO:0000259" key="6">
    <source>
        <dbReference type="Pfam" id="PF01416"/>
    </source>
</evidence>
<comment type="subunit">
    <text evidence="4">Homodimer.</text>
</comment>
<evidence type="ECO:0000313" key="8">
    <source>
        <dbReference type="Proteomes" id="UP001224359"/>
    </source>
</evidence>
<gene>
    <name evidence="4" type="primary">truA</name>
    <name evidence="7" type="ORF">J2S77_002376</name>
</gene>
<dbReference type="HAMAP" id="MF_00171">
    <property type="entry name" value="TruA"/>
    <property type="match status" value="1"/>
</dbReference>
<comment type="function">
    <text evidence="4">Formation of pseudouridine at positions 38, 39 and 40 in the anticodon stem and loop of transfer RNAs.</text>
</comment>
<organism evidence="7 8">
    <name type="scientific">Alkalibacillus salilacus</name>
    <dbReference type="NCBI Taxonomy" id="284582"/>
    <lineage>
        <taxon>Bacteria</taxon>
        <taxon>Bacillati</taxon>
        <taxon>Bacillota</taxon>
        <taxon>Bacilli</taxon>
        <taxon>Bacillales</taxon>
        <taxon>Bacillaceae</taxon>
        <taxon>Alkalibacillus</taxon>
    </lineage>
</organism>
<dbReference type="InterPro" id="IPR020095">
    <property type="entry name" value="PsdUridine_synth_TruA_C"/>
</dbReference>
<dbReference type="PANTHER" id="PTHR11142">
    <property type="entry name" value="PSEUDOURIDYLATE SYNTHASE"/>
    <property type="match status" value="1"/>
</dbReference>
<comment type="similarity">
    <text evidence="1 4 5">Belongs to the tRNA pseudouridine synthase TruA family.</text>
</comment>
<feature type="domain" description="Pseudouridine synthase I TruA alpha/beta" evidence="6">
    <location>
        <begin position="9"/>
        <end position="102"/>
    </location>
</feature>
<keyword evidence="2 4" id="KW-0819">tRNA processing</keyword>
<dbReference type="Proteomes" id="UP001224359">
    <property type="component" value="Unassembled WGS sequence"/>
</dbReference>
<evidence type="ECO:0000256" key="2">
    <source>
        <dbReference type="ARBA" id="ARBA00022694"/>
    </source>
</evidence>
<protein>
    <recommendedName>
        <fullName evidence="4">tRNA pseudouridine synthase A</fullName>
        <ecNumber evidence="4">5.4.99.12</ecNumber>
    </recommendedName>
    <alternativeName>
        <fullName evidence="4">tRNA pseudouridine(38-40) synthase</fullName>
    </alternativeName>
    <alternativeName>
        <fullName evidence="4">tRNA pseudouridylate synthase I</fullName>
    </alternativeName>
    <alternativeName>
        <fullName evidence="4">tRNA-uridine isomerase I</fullName>
    </alternativeName>
</protein>
<dbReference type="PANTHER" id="PTHR11142:SF0">
    <property type="entry name" value="TRNA PSEUDOURIDINE SYNTHASE-LIKE 1"/>
    <property type="match status" value="1"/>
</dbReference>
<name>A0ABT9VHD2_9BACI</name>
<evidence type="ECO:0000256" key="1">
    <source>
        <dbReference type="ARBA" id="ARBA00009375"/>
    </source>
</evidence>
<dbReference type="InterPro" id="IPR020103">
    <property type="entry name" value="PsdUridine_synth_cat_dom_sf"/>
</dbReference>